<dbReference type="InterPro" id="IPR007353">
    <property type="entry name" value="DUF421"/>
</dbReference>
<dbReference type="Proteomes" id="UP000318667">
    <property type="component" value="Unassembled WGS sequence"/>
</dbReference>
<evidence type="ECO:0000256" key="1">
    <source>
        <dbReference type="ARBA" id="ARBA00004651"/>
    </source>
</evidence>
<comment type="similarity">
    <text evidence="2">Belongs to the UPF0702 family.</text>
</comment>
<proteinExistence type="inferred from homology"/>
<evidence type="ECO:0000256" key="7">
    <source>
        <dbReference type="SAM" id="Phobius"/>
    </source>
</evidence>
<dbReference type="RefSeq" id="WP_144544595.1">
    <property type="nucleotide sequence ID" value="NZ_CBCSDC010000016.1"/>
</dbReference>
<protein>
    <submittedName>
        <fullName evidence="10">Uncharacterized membrane protein YcaP (DUF421 family)</fullName>
    </submittedName>
</protein>
<dbReference type="InterPro" id="IPR023090">
    <property type="entry name" value="UPF0702_alpha/beta_dom_sf"/>
</dbReference>
<keyword evidence="4 7" id="KW-0812">Transmembrane</keyword>
<evidence type="ECO:0000256" key="4">
    <source>
        <dbReference type="ARBA" id="ARBA00022692"/>
    </source>
</evidence>
<comment type="caution">
    <text evidence="10">The sequence shown here is derived from an EMBL/GenBank/DDBJ whole genome shotgun (WGS) entry which is preliminary data.</text>
</comment>
<keyword evidence="3" id="KW-1003">Cell membrane</keyword>
<feature type="domain" description="YetF-like N-terminal transmembrane" evidence="9">
    <location>
        <begin position="16"/>
        <end position="82"/>
    </location>
</feature>
<dbReference type="InterPro" id="IPR048454">
    <property type="entry name" value="YetF_N"/>
</dbReference>
<sequence length="234" mass="26455">MDFFQGQHTLTAMEWGLRAVVAFFFLVIVARILGQRAISQLRLLDFVMALVIGNIIAHPLSDEELGLKGSVVTTSVLVVLYLASLFSILKWPAVRRLVNNKSITVVQNGEIIYKGLNKARISIDVLLEELREKKVDDVKKVALALWEANGQISLFLDPKYEPITLASLQMNAEPFDMPRTIIKEGKVDKKELKYFQKDEGWLVSNLESLYQTEIKNVLLATMDGKGNLKVFLYN</sequence>
<accession>A0A562JFQ9</accession>
<feature type="transmembrane region" description="Helical" evidence="7">
    <location>
        <begin position="15"/>
        <end position="34"/>
    </location>
</feature>
<reference evidence="10 11" key="1">
    <citation type="journal article" date="2015" name="Stand. Genomic Sci.">
        <title>Genomic Encyclopedia of Bacterial and Archaeal Type Strains, Phase III: the genomes of soil and plant-associated and newly described type strains.</title>
        <authorList>
            <person name="Whitman W.B."/>
            <person name="Woyke T."/>
            <person name="Klenk H.P."/>
            <person name="Zhou Y."/>
            <person name="Lilburn T.G."/>
            <person name="Beck B.J."/>
            <person name="De Vos P."/>
            <person name="Vandamme P."/>
            <person name="Eisen J.A."/>
            <person name="Garrity G."/>
            <person name="Hugenholtz P."/>
            <person name="Kyrpides N.C."/>
        </authorList>
    </citation>
    <scope>NUCLEOTIDE SEQUENCE [LARGE SCALE GENOMIC DNA]</scope>
    <source>
        <strain evidence="10 11">CGMCC 1.10115</strain>
    </source>
</reference>
<evidence type="ECO:0000259" key="8">
    <source>
        <dbReference type="Pfam" id="PF04239"/>
    </source>
</evidence>
<keyword evidence="11" id="KW-1185">Reference proteome</keyword>
<dbReference type="GO" id="GO:0005886">
    <property type="term" value="C:plasma membrane"/>
    <property type="evidence" value="ECO:0007669"/>
    <property type="project" value="UniProtKB-SubCell"/>
</dbReference>
<comment type="subcellular location">
    <subcellularLocation>
        <location evidence="1">Cell membrane</location>
        <topology evidence="1">Multi-pass membrane protein</topology>
    </subcellularLocation>
</comment>
<dbReference type="GeneID" id="65405333"/>
<dbReference type="PANTHER" id="PTHR34582">
    <property type="entry name" value="UPF0702 TRANSMEMBRANE PROTEIN YCAP"/>
    <property type="match status" value="1"/>
</dbReference>
<feature type="domain" description="YetF C-terminal" evidence="8">
    <location>
        <begin position="90"/>
        <end position="222"/>
    </location>
</feature>
<evidence type="ECO:0000256" key="2">
    <source>
        <dbReference type="ARBA" id="ARBA00006448"/>
    </source>
</evidence>
<feature type="transmembrane region" description="Helical" evidence="7">
    <location>
        <begin position="72"/>
        <end position="91"/>
    </location>
</feature>
<evidence type="ECO:0000313" key="11">
    <source>
        <dbReference type="Proteomes" id="UP000318667"/>
    </source>
</evidence>
<name>A0A562JFQ9_9BACI</name>
<evidence type="ECO:0000259" key="9">
    <source>
        <dbReference type="Pfam" id="PF20730"/>
    </source>
</evidence>
<keyword evidence="5 7" id="KW-1133">Transmembrane helix</keyword>
<dbReference type="OrthoDB" id="1899680at2"/>
<dbReference type="Pfam" id="PF04239">
    <property type="entry name" value="DUF421"/>
    <property type="match status" value="1"/>
</dbReference>
<organism evidence="10 11">
    <name type="scientific">Cytobacillus oceanisediminis</name>
    <dbReference type="NCBI Taxonomy" id="665099"/>
    <lineage>
        <taxon>Bacteria</taxon>
        <taxon>Bacillati</taxon>
        <taxon>Bacillota</taxon>
        <taxon>Bacilli</taxon>
        <taxon>Bacillales</taxon>
        <taxon>Bacillaceae</taxon>
        <taxon>Cytobacillus</taxon>
    </lineage>
</organism>
<dbReference type="Pfam" id="PF20730">
    <property type="entry name" value="YetF_N"/>
    <property type="match status" value="1"/>
</dbReference>
<feature type="transmembrane region" description="Helical" evidence="7">
    <location>
        <begin position="41"/>
        <end position="60"/>
    </location>
</feature>
<evidence type="ECO:0000256" key="3">
    <source>
        <dbReference type="ARBA" id="ARBA00022475"/>
    </source>
</evidence>
<dbReference type="Gene3D" id="3.30.240.20">
    <property type="entry name" value="bsu07140 like domains"/>
    <property type="match status" value="2"/>
</dbReference>
<evidence type="ECO:0000256" key="6">
    <source>
        <dbReference type="ARBA" id="ARBA00023136"/>
    </source>
</evidence>
<gene>
    <name evidence="10" type="ORF">IQ19_04221</name>
</gene>
<evidence type="ECO:0000313" key="10">
    <source>
        <dbReference type="EMBL" id="TWH82022.1"/>
    </source>
</evidence>
<dbReference type="EMBL" id="VLKI01000016">
    <property type="protein sequence ID" value="TWH82022.1"/>
    <property type="molecule type" value="Genomic_DNA"/>
</dbReference>
<keyword evidence="6 7" id="KW-0472">Membrane</keyword>
<dbReference type="PANTHER" id="PTHR34582:SF5">
    <property type="entry name" value="UPF0702 TRANSMEMBRANE PROTEIN YETF"/>
    <property type="match status" value="1"/>
</dbReference>
<evidence type="ECO:0000256" key="5">
    <source>
        <dbReference type="ARBA" id="ARBA00022989"/>
    </source>
</evidence>
<dbReference type="AlphaFoldDB" id="A0A562JFQ9"/>